<evidence type="ECO:0000313" key="2">
    <source>
        <dbReference type="Proteomes" id="UP001500994"/>
    </source>
</evidence>
<dbReference type="Proteomes" id="UP001500994">
    <property type="component" value="Unassembled WGS sequence"/>
</dbReference>
<dbReference type="EMBL" id="BAAARK010000001">
    <property type="protein sequence ID" value="GAA2645559.1"/>
    <property type="molecule type" value="Genomic_DNA"/>
</dbReference>
<comment type="caution">
    <text evidence="1">The sequence shown here is derived from an EMBL/GenBank/DDBJ whole genome shotgun (WGS) entry which is preliminary data.</text>
</comment>
<accession>A0ABN3R773</accession>
<protein>
    <submittedName>
        <fullName evidence="1">Uncharacterized protein</fullName>
    </submittedName>
</protein>
<organism evidence="1 2">
    <name type="scientific">Streptomyces lunalinharesii</name>
    <dbReference type="NCBI Taxonomy" id="333384"/>
    <lineage>
        <taxon>Bacteria</taxon>
        <taxon>Bacillati</taxon>
        <taxon>Actinomycetota</taxon>
        <taxon>Actinomycetes</taxon>
        <taxon>Kitasatosporales</taxon>
        <taxon>Streptomycetaceae</taxon>
        <taxon>Streptomyces</taxon>
    </lineage>
</organism>
<evidence type="ECO:0000313" key="1">
    <source>
        <dbReference type="EMBL" id="GAA2645559.1"/>
    </source>
</evidence>
<reference evidence="1 2" key="1">
    <citation type="journal article" date="2019" name="Int. J. Syst. Evol. Microbiol.">
        <title>The Global Catalogue of Microorganisms (GCM) 10K type strain sequencing project: providing services to taxonomists for standard genome sequencing and annotation.</title>
        <authorList>
            <consortium name="The Broad Institute Genomics Platform"/>
            <consortium name="The Broad Institute Genome Sequencing Center for Infectious Disease"/>
            <person name="Wu L."/>
            <person name="Ma J."/>
        </authorList>
    </citation>
    <scope>NUCLEOTIDE SEQUENCE [LARGE SCALE GENOMIC DNA]</scope>
    <source>
        <strain evidence="1 2">JCM 16374</strain>
    </source>
</reference>
<keyword evidence="2" id="KW-1185">Reference proteome</keyword>
<gene>
    <name evidence="1" type="ORF">GCM10009864_04710</name>
</gene>
<name>A0ABN3R773_9ACTN</name>
<sequence>MAWAAQQTDDRLSVLFTPWGEGLVRSWYRRALVELSRLPHVRRVAIQTNLGCRTE</sequence>
<proteinExistence type="predicted"/>